<dbReference type="GO" id="GO:0003677">
    <property type="term" value="F:DNA binding"/>
    <property type="evidence" value="ECO:0007669"/>
    <property type="project" value="UniProtKB-KW"/>
</dbReference>
<dbReference type="AlphaFoldDB" id="A0A0U1MBB1"/>
<dbReference type="EMBL" id="CVMT01000013">
    <property type="protein sequence ID" value="CRG92602.1"/>
    <property type="molecule type" value="Genomic_DNA"/>
</dbReference>
<dbReference type="Pfam" id="PF00172">
    <property type="entry name" value="Zn_clus"/>
    <property type="match status" value="1"/>
</dbReference>
<gene>
    <name evidence="6" type="ORF">PISL3812_09665</name>
</gene>
<dbReference type="SUPFAM" id="SSF57701">
    <property type="entry name" value="Zn2/Cys6 DNA-binding domain"/>
    <property type="match status" value="1"/>
</dbReference>
<sequence length="589" mass="65924">MSKGCYTCRRRRIVCDNGRPTCRKCHDAGKECLGYRKPLVWVKGGVASRGKMMGLSFNDVTSNQDSPGRASMGFCTAASSGQTRIMEQAEQHPCESETLPDDGTLQIQVRTLPETTLAEYYNNNGALVHVRRIPPESPSFSLVDPLFQDVDKLSRLYISHFNLHCAQALCLYDKVRNPYRELISYIGESPVLTDSLAAIGAIHHAYMCSNEYQFSSSSDNEATEMHGSLLSLGRHPVSFSAQPSNAKAFSHFLSLKQRALRQLSIDVSHASTRNDDRTIAAIFVLILLDALESGNGAWKYHLEGAKSILRDRLLTANHSATTEGIDTFVIDSCLITEIMGSTLARPGVLSKPFYSQSMGAAVLQRLEKTAWVGCPAYLLDAMFFVHAQRFSNYGNTPGYDYTLSFLSSATGETATDSPLAILRHIDAFDPVAWAGEMQSYLFLSDVSHRVALACAYKAAVYLYARRVVSVFGFGRDADEDWKDRDTVERDLVHNLSLIRPDDEHFKCTIWPTFIAGAESTLPEQRAFTLQNLYLLWNDFCSVNLHNAACVLKMMWQKQDERSRSSETATCSEFDWIQELDQSRTDWLFI</sequence>
<dbReference type="PANTHER" id="PTHR38791:SF11">
    <property type="entry name" value="ZN(II)2CYS6 TRANSCRIPTION FACTOR (EUROFUNG)"/>
    <property type="match status" value="1"/>
</dbReference>
<proteinExistence type="predicted"/>
<keyword evidence="3" id="KW-0804">Transcription</keyword>
<evidence type="ECO:0000256" key="3">
    <source>
        <dbReference type="ARBA" id="ARBA00023163"/>
    </source>
</evidence>
<dbReference type="InterPro" id="IPR036864">
    <property type="entry name" value="Zn2-C6_fun-type_DNA-bd_sf"/>
</dbReference>
<keyword evidence="7" id="KW-1185">Reference proteome</keyword>
<dbReference type="PROSITE" id="PS50048">
    <property type="entry name" value="ZN2_CY6_FUNGAL_2"/>
    <property type="match status" value="1"/>
</dbReference>
<dbReference type="Pfam" id="PF11951">
    <property type="entry name" value="Fungal_trans_2"/>
    <property type="match status" value="1"/>
</dbReference>
<evidence type="ECO:0000313" key="7">
    <source>
        <dbReference type="Proteomes" id="UP000054383"/>
    </source>
</evidence>
<dbReference type="PANTHER" id="PTHR38791">
    <property type="entry name" value="ZN(II)2CYS6 TRANSCRIPTION FACTOR (EUROFUNG)-RELATED-RELATED"/>
    <property type="match status" value="1"/>
</dbReference>
<protein>
    <submittedName>
        <fullName evidence="6">Acriflavine sensitivity control protein acr-2</fullName>
    </submittedName>
</protein>
<dbReference type="InterPro" id="IPR053175">
    <property type="entry name" value="DHMBA_Reg_Transcription_Factor"/>
</dbReference>
<evidence type="ECO:0000256" key="1">
    <source>
        <dbReference type="ARBA" id="ARBA00023015"/>
    </source>
</evidence>
<dbReference type="PROSITE" id="PS00463">
    <property type="entry name" value="ZN2_CY6_FUNGAL_1"/>
    <property type="match status" value="1"/>
</dbReference>
<reference evidence="6 7" key="1">
    <citation type="submission" date="2015-04" db="EMBL/GenBank/DDBJ databases">
        <authorList>
            <person name="Syromyatnikov M.Y."/>
            <person name="Popov V.N."/>
        </authorList>
    </citation>
    <scope>NUCLEOTIDE SEQUENCE [LARGE SCALE GENOMIC DNA]</scope>
    <source>
        <strain evidence="6">WF-38-12</strain>
    </source>
</reference>
<dbReference type="Proteomes" id="UP000054383">
    <property type="component" value="Unassembled WGS sequence"/>
</dbReference>
<dbReference type="GO" id="GO:0008270">
    <property type="term" value="F:zinc ion binding"/>
    <property type="evidence" value="ECO:0007669"/>
    <property type="project" value="InterPro"/>
</dbReference>
<dbReference type="Gene3D" id="4.10.240.10">
    <property type="entry name" value="Zn(2)-C6 fungal-type DNA-binding domain"/>
    <property type="match status" value="1"/>
</dbReference>
<dbReference type="STRING" id="28573.A0A0U1MBB1"/>
<feature type="domain" description="Zn(2)-C6 fungal-type" evidence="5">
    <location>
        <begin position="4"/>
        <end position="32"/>
    </location>
</feature>
<dbReference type="GO" id="GO:0000981">
    <property type="term" value="F:DNA-binding transcription factor activity, RNA polymerase II-specific"/>
    <property type="evidence" value="ECO:0007669"/>
    <property type="project" value="InterPro"/>
</dbReference>
<dbReference type="OrthoDB" id="5380854at2759"/>
<dbReference type="InterPro" id="IPR001138">
    <property type="entry name" value="Zn2Cys6_DnaBD"/>
</dbReference>
<organism evidence="6 7">
    <name type="scientific">Talaromyces islandicus</name>
    <name type="common">Penicillium islandicum</name>
    <dbReference type="NCBI Taxonomy" id="28573"/>
    <lineage>
        <taxon>Eukaryota</taxon>
        <taxon>Fungi</taxon>
        <taxon>Dikarya</taxon>
        <taxon>Ascomycota</taxon>
        <taxon>Pezizomycotina</taxon>
        <taxon>Eurotiomycetes</taxon>
        <taxon>Eurotiomycetidae</taxon>
        <taxon>Eurotiales</taxon>
        <taxon>Trichocomaceae</taxon>
        <taxon>Talaromyces</taxon>
        <taxon>Talaromyces sect. Islandici</taxon>
    </lineage>
</organism>
<accession>A0A0U1MBB1</accession>
<keyword evidence="2" id="KW-0238">DNA-binding</keyword>
<keyword evidence="4" id="KW-0539">Nucleus</keyword>
<dbReference type="SMART" id="SM00066">
    <property type="entry name" value="GAL4"/>
    <property type="match status" value="1"/>
</dbReference>
<keyword evidence="1" id="KW-0805">Transcription regulation</keyword>
<name>A0A0U1MBB1_TALIS</name>
<evidence type="ECO:0000313" key="6">
    <source>
        <dbReference type="EMBL" id="CRG92602.1"/>
    </source>
</evidence>
<evidence type="ECO:0000259" key="5">
    <source>
        <dbReference type="PROSITE" id="PS50048"/>
    </source>
</evidence>
<dbReference type="CDD" id="cd00067">
    <property type="entry name" value="GAL4"/>
    <property type="match status" value="1"/>
</dbReference>
<evidence type="ECO:0000256" key="2">
    <source>
        <dbReference type="ARBA" id="ARBA00023125"/>
    </source>
</evidence>
<dbReference type="InterPro" id="IPR021858">
    <property type="entry name" value="Fun_TF"/>
</dbReference>
<evidence type="ECO:0000256" key="4">
    <source>
        <dbReference type="ARBA" id="ARBA00023242"/>
    </source>
</evidence>
<dbReference type="OMA" id="FDWIQEL"/>